<evidence type="ECO:0000256" key="1">
    <source>
        <dbReference type="ARBA" id="ARBA00023002"/>
    </source>
</evidence>
<dbReference type="EMBL" id="JAQFWP010000009">
    <property type="protein sequence ID" value="MDA2804221.1"/>
    <property type="molecule type" value="Genomic_DNA"/>
</dbReference>
<reference evidence="3" key="1">
    <citation type="submission" date="2023-01" db="EMBL/GenBank/DDBJ databases">
        <title>Draft genome sequence of Nocardiopsis sp. LSu2-4 isolated from halophytes.</title>
        <authorList>
            <person name="Duangmal K."/>
            <person name="Chantavorakit T."/>
        </authorList>
    </citation>
    <scope>NUCLEOTIDE SEQUENCE</scope>
    <source>
        <strain evidence="3">LSu2-4</strain>
    </source>
</reference>
<dbReference type="PANTHER" id="PTHR35176">
    <property type="entry name" value="HEME OXYGENASE HI_0854-RELATED"/>
    <property type="match status" value="1"/>
</dbReference>
<dbReference type="SUPFAM" id="SSF50475">
    <property type="entry name" value="FMN-binding split barrel"/>
    <property type="match status" value="1"/>
</dbReference>
<dbReference type="Proteomes" id="UP001165685">
    <property type="component" value="Unassembled WGS sequence"/>
</dbReference>
<protein>
    <submittedName>
        <fullName evidence="3">Pyridoxamine 5'-phosphate oxidase family protein</fullName>
    </submittedName>
</protein>
<evidence type="ECO:0000259" key="2">
    <source>
        <dbReference type="Pfam" id="PF01243"/>
    </source>
</evidence>
<evidence type="ECO:0000313" key="4">
    <source>
        <dbReference type="Proteomes" id="UP001165685"/>
    </source>
</evidence>
<dbReference type="InterPro" id="IPR052019">
    <property type="entry name" value="F420H2_bilvrd_red/Heme_oxyg"/>
</dbReference>
<organism evidence="3 4">
    <name type="scientific">Nocardiopsis suaedae</name>
    <dbReference type="NCBI Taxonomy" id="3018444"/>
    <lineage>
        <taxon>Bacteria</taxon>
        <taxon>Bacillati</taxon>
        <taxon>Actinomycetota</taxon>
        <taxon>Actinomycetes</taxon>
        <taxon>Streptosporangiales</taxon>
        <taxon>Nocardiopsidaceae</taxon>
        <taxon>Nocardiopsis</taxon>
    </lineage>
</organism>
<accession>A0ABT4THT3</accession>
<dbReference type="RefSeq" id="WP_270676748.1">
    <property type="nucleotide sequence ID" value="NZ_JAQFWP010000009.1"/>
</dbReference>
<dbReference type="PANTHER" id="PTHR35176:SF4">
    <property type="entry name" value="PYRIDOXAMINE 5'-PHOSPHATE OXIDASE-RELATED FMN-BINDING"/>
    <property type="match status" value="1"/>
</dbReference>
<sequence>MTPEPAAERARIPADYQGAEPGRSAVGLLTWREAHRRLAGARTYWVATSSADGRPLARPFWGLWSADGFLFATQPATRTARNLEENPRMQVNLEDGEEVLAVEGRAERVGGESSIDEWLEKYAALGARRPAEGEEVDRVVYRMRPRRAYGWTLAGFPGDLTRWNFDAENGG</sequence>
<dbReference type="Gene3D" id="2.30.110.10">
    <property type="entry name" value="Electron Transport, Fmn-binding Protein, Chain A"/>
    <property type="match status" value="1"/>
</dbReference>
<name>A0ABT4THT3_9ACTN</name>
<feature type="domain" description="Pyridoxamine 5'-phosphate oxidase N-terminal" evidence="2">
    <location>
        <begin position="33"/>
        <end position="151"/>
    </location>
</feature>
<keyword evidence="4" id="KW-1185">Reference proteome</keyword>
<dbReference type="Pfam" id="PF01243">
    <property type="entry name" value="PNPOx_N"/>
    <property type="match status" value="1"/>
</dbReference>
<proteinExistence type="predicted"/>
<comment type="caution">
    <text evidence="3">The sequence shown here is derived from an EMBL/GenBank/DDBJ whole genome shotgun (WGS) entry which is preliminary data.</text>
</comment>
<dbReference type="InterPro" id="IPR012349">
    <property type="entry name" value="Split_barrel_FMN-bd"/>
</dbReference>
<gene>
    <name evidence="3" type="ORF">O4U47_06825</name>
</gene>
<evidence type="ECO:0000313" key="3">
    <source>
        <dbReference type="EMBL" id="MDA2804221.1"/>
    </source>
</evidence>
<dbReference type="InterPro" id="IPR011576">
    <property type="entry name" value="Pyridox_Oxase_N"/>
</dbReference>
<keyword evidence="1" id="KW-0560">Oxidoreductase</keyword>